<evidence type="ECO:0000313" key="1">
    <source>
        <dbReference type="EMBL" id="AZQ44896.1"/>
    </source>
</evidence>
<accession>A0A3S9N027</accession>
<reference evidence="1 2" key="1">
    <citation type="submission" date="2018-12" db="EMBL/GenBank/DDBJ databases">
        <title>Complete genome of Nonlabens sp. MJ115.</title>
        <authorList>
            <person name="Choi H.S."/>
            <person name="Jung J."/>
        </authorList>
    </citation>
    <scope>NUCLEOTIDE SEQUENCE [LARGE SCALE GENOMIC DNA]</scope>
    <source>
        <strain evidence="1 2">MJ115</strain>
    </source>
</reference>
<organism evidence="1 2">
    <name type="scientific">Nonlabens ponticola</name>
    <dbReference type="NCBI Taxonomy" id="2496866"/>
    <lineage>
        <taxon>Bacteria</taxon>
        <taxon>Pseudomonadati</taxon>
        <taxon>Bacteroidota</taxon>
        <taxon>Flavobacteriia</taxon>
        <taxon>Flavobacteriales</taxon>
        <taxon>Flavobacteriaceae</taxon>
        <taxon>Nonlabens</taxon>
    </lineage>
</organism>
<name>A0A3S9N027_9FLAO</name>
<gene>
    <name evidence="1" type="ORF">EJ995_11900</name>
</gene>
<proteinExistence type="predicted"/>
<sequence length="381" mass="44570">MDHHKYDIAIVGMGCAGSHVLLAMLEHEQFMDKSILILDDYSADSLEKTWSYWEKGTGKWDHLISQQWNQGSFISHNKSIDLDLDPYHYKMIKSVDFIAFAKAKFQHHSNITHVAEKVTDVRQGHTARIFTESCTYQADLVLDSRVSQKFYNNTNAITLKQHFLGWHIRTEKDLFDPDHFVMMDYRYQDPGTTSFMYLLPFEKNEALIEYTYFSGELVDDAVYESKMREYLKKEYKLDEFEIVRIEQGVIPMTTYDFTAHNTQVVHKIGTAGGWVKASTGYSFKMSEKRAAQLVDNYITGKDLGHNMQEAKYRWYDQIMLDVLHQDNGRGDKVFTTLYSKNDIQRIFAFLDEETTFQQELQIMLPMTSYPFVRSAVTSFFK</sequence>
<dbReference type="InterPro" id="IPR036188">
    <property type="entry name" value="FAD/NAD-bd_sf"/>
</dbReference>
<dbReference type="RefSeq" id="WP_126448611.1">
    <property type="nucleotide sequence ID" value="NZ_CP034549.1"/>
</dbReference>
<dbReference type="EMBL" id="CP034549">
    <property type="protein sequence ID" value="AZQ44896.1"/>
    <property type="molecule type" value="Genomic_DNA"/>
</dbReference>
<evidence type="ECO:0000313" key="2">
    <source>
        <dbReference type="Proteomes" id="UP000279600"/>
    </source>
</evidence>
<dbReference type="OrthoDB" id="24355at2"/>
<dbReference type="AlphaFoldDB" id="A0A3S9N027"/>
<keyword evidence="2" id="KW-1185">Reference proteome</keyword>
<dbReference type="KEGG" id="noj:EJ995_11900"/>
<dbReference type="Pfam" id="PF05834">
    <property type="entry name" value="Lycopene_cycl"/>
    <property type="match status" value="1"/>
</dbReference>
<dbReference type="SUPFAM" id="SSF51905">
    <property type="entry name" value="FAD/NAD(P)-binding domain"/>
    <property type="match status" value="1"/>
</dbReference>
<dbReference type="Proteomes" id="UP000279600">
    <property type="component" value="Chromosome"/>
</dbReference>
<protein>
    <submittedName>
        <fullName evidence="1">Lycopene cyclase</fullName>
    </submittedName>
</protein>